<dbReference type="PANTHER" id="PTHR47540:SF2">
    <property type="entry name" value="ZN(II)2CYS6 TRANSCRIPTION FACTOR (EUROFUNG)"/>
    <property type="match status" value="1"/>
</dbReference>
<organism evidence="7 8">
    <name type="scientific">Aspergillus indologenus CBS 114.80</name>
    <dbReference type="NCBI Taxonomy" id="1450541"/>
    <lineage>
        <taxon>Eukaryota</taxon>
        <taxon>Fungi</taxon>
        <taxon>Dikarya</taxon>
        <taxon>Ascomycota</taxon>
        <taxon>Pezizomycotina</taxon>
        <taxon>Eurotiomycetes</taxon>
        <taxon>Eurotiomycetidae</taxon>
        <taxon>Eurotiales</taxon>
        <taxon>Aspergillaceae</taxon>
        <taxon>Aspergillus</taxon>
        <taxon>Aspergillus subgen. Circumdati</taxon>
    </lineage>
</organism>
<dbReference type="PANTHER" id="PTHR47540">
    <property type="entry name" value="THIAMINE REPRESSIBLE GENES REGULATORY PROTEIN THI5"/>
    <property type="match status" value="1"/>
</dbReference>
<dbReference type="Gene3D" id="4.10.240.10">
    <property type="entry name" value="Zn(2)-C6 fungal-type DNA-binding domain"/>
    <property type="match status" value="1"/>
</dbReference>
<feature type="domain" description="Zn(2)-C6 fungal-type" evidence="6">
    <location>
        <begin position="19"/>
        <end position="48"/>
    </location>
</feature>
<dbReference type="InterPro" id="IPR036864">
    <property type="entry name" value="Zn2-C6_fun-type_DNA-bd_sf"/>
</dbReference>
<gene>
    <name evidence="7" type="ORF">BP00DRAFT_421835</name>
</gene>
<evidence type="ECO:0000256" key="2">
    <source>
        <dbReference type="ARBA" id="ARBA00023015"/>
    </source>
</evidence>
<evidence type="ECO:0000256" key="5">
    <source>
        <dbReference type="ARBA" id="ARBA00023242"/>
    </source>
</evidence>
<keyword evidence="4" id="KW-0804">Transcription</keyword>
<protein>
    <recommendedName>
        <fullName evidence="6">Zn(2)-C6 fungal-type domain-containing protein</fullName>
    </recommendedName>
</protein>
<evidence type="ECO:0000259" key="6">
    <source>
        <dbReference type="PROSITE" id="PS50048"/>
    </source>
</evidence>
<dbReference type="GO" id="GO:0008270">
    <property type="term" value="F:zinc ion binding"/>
    <property type="evidence" value="ECO:0007669"/>
    <property type="project" value="InterPro"/>
</dbReference>
<dbReference type="InterPro" id="IPR051711">
    <property type="entry name" value="Stress_Response_Reg"/>
</dbReference>
<dbReference type="GO" id="GO:0043565">
    <property type="term" value="F:sequence-specific DNA binding"/>
    <property type="evidence" value="ECO:0007669"/>
    <property type="project" value="TreeGrafter"/>
</dbReference>
<evidence type="ECO:0000256" key="1">
    <source>
        <dbReference type="ARBA" id="ARBA00004123"/>
    </source>
</evidence>
<proteinExistence type="predicted"/>
<name>A0A2V5IP93_9EURO</name>
<dbReference type="InterPro" id="IPR001138">
    <property type="entry name" value="Zn2Cys6_DnaBD"/>
</dbReference>
<reference evidence="7 8" key="1">
    <citation type="submission" date="2018-02" db="EMBL/GenBank/DDBJ databases">
        <title>The genomes of Aspergillus section Nigri reveals drivers in fungal speciation.</title>
        <authorList>
            <consortium name="DOE Joint Genome Institute"/>
            <person name="Vesth T.C."/>
            <person name="Nybo J."/>
            <person name="Theobald S."/>
            <person name="Brandl J."/>
            <person name="Frisvad J.C."/>
            <person name="Nielsen K.F."/>
            <person name="Lyhne E.K."/>
            <person name="Kogle M.E."/>
            <person name="Kuo A."/>
            <person name="Riley R."/>
            <person name="Clum A."/>
            <person name="Nolan M."/>
            <person name="Lipzen A."/>
            <person name="Salamov A."/>
            <person name="Henrissat B."/>
            <person name="Wiebenga A."/>
            <person name="De vries R.P."/>
            <person name="Grigoriev I.V."/>
            <person name="Mortensen U.H."/>
            <person name="Andersen M.R."/>
            <person name="Baker S.E."/>
        </authorList>
    </citation>
    <scope>NUCLEOTIDE SEQUENCE [LARGE SCALE GENOMIC DNA]</scope>
    <source>
        <strain evidence="7 8">CBS 114.80</strain>
    </source>
</reference>
<dbReference type="CDD" id="cd00067">
    <property type="entry name" value="GAL4"/>
    <property type="match status" value="1"/>
</dbReference>
<sequence>MGDTQRPNKSTPRSNVFKACESCRQRKVRCDGQLPCQACVRRSVPCSFRKSARRQLSNPTQEVPTAPSAGNRMLLVRDNCAAQCASSVLPWRLRHQNHLNYILDALQINDGPHGRGRITRTFSSTSTVTVLNVILDLIARPDSPSPNYLATESRSKPHTYVLEYLRQAIVGYGALPPPPFSPSPPGPLDTVPLQLQSLLLERYIAMSWKTLPFQSPQSLRARLSRLFALPVSQMQVEDHALRAIMLPLLAIGSITTGYAELGEMLISEAQRNTITPYYMGDILALQSDLLMISGRILSLPHRNVADCGRPHPVLDRLRLLRICLFTAGNDTCENSGGWNGSTNSFSSRTGCYFGFLL</sequence>
<dbReference type="SUPFAM" id="SSF57701">
    <property type="entry name" value="Zn2/Cys6 DNA-binding domain"/>
    <property type="match status" value="1"/>
</dbReference>
<dbReference type="Proteomes" id="UP000248817">
    <property type="component" value="Unassembled WGS sequence"/>
</dbReference>
<dbReference type="PROSITE" id="PS50048">
    <property type="entry name" value="ZN2_CY6_FUNGAL_2"/>
    <property type="match status" value="1"/>
</dbReference>
<comment type="subcellular location">
    <subcellularLocation>
        <location evidence="1">Nucleus</location>
    </subcellularLocation>
</comment>
<keyword evidence="2" id="KW-0805">Transcription regulation</keyword>
<keyword evidence="5" id="KW-0539">Nucleus</keyword>
<evidence type="ECO:0000313" key="7">
    <source>
        <dbReference type="EMBL" id="PYI36064.1"/>
    </source>
</evidence>
<keyword evidence="8" id="KW-1185">Reference proteome</keyword>
<keyword evidence="3" id="KW-0238">DNA-binding</keyword>
<evidence type="ECO:0000313" key="8">
    <source>
        <dbReference type="Proteomes" id="UP000248817"/>
    </source>
</evidence>
<dbReference type="Pfam" id="PF00172">
    <property type="entry name" value="Zn_clus"/>
    <property type="match status" value="1"/>
</dbReference>
<dbReference type="PROSITE" id="PS00463">
    <property type="entry name" value="ZN2_CY6_FUNGAL_1"/>
    <property type="match status" value="1"/>
</dbReference>
<accession>A0A2V5IP93</accession>
<dbReference type="GO" id="GO:0005634">
    <property type="term" value="C:nucleus"/>
    <property type="evidence" value="ECO:0007669"/>
    <property type="project" value="UniProtKB-SubCell"/>
</dbReference>
<evidence type="ECO:0000256" key="4">
    <source>
        <dbReference type="ARBA" id="ARBA00023163"/>
    </source>
</evidence>
<dbReference type="GO" id="GO:0045944">
    <property type="term" value="P:positive regulation of transcription by RNA polymerase II"/>
    <property type="evidence" value="ECO:0007669"/>
    <property type="project" value="TreeGrafter"/>
</dbReference>
<dbReference type="EMBL" id="KZ825466">
    <property type="protein sequence ID" value="PYI36064.1"/>
    <property type="molecule type" value="Genomic_DNA"/>
</dbReference>
<dbReference type="AlphaFoldDB" id="A0A2V5IP93"/>
<dbReference type="SMART" id="SM00066">
    <property type="entry name" value="GAL4"/>
    <property type="match status" value="1"/>
</dbReference>
<evidence type="ECO:0000256" key="3">
    <source>
        <dbReference type="ARBA" id="ARBA00023125"/>
    </source>
</evidence>
<dbReference type="GO" id="GO:0000981">
    <property type="term" value="F:DNA-binding transcription factor activity, RNA polymerase II-specific"/>
    <property type="evidence" value="ECO:0007669"/>
    <property type="project" value="InterPro"/>
</dbReference>